<reference evidence="19" key="1">
    <citation type="submission" date="2022-11" db="UniProtKB">
        <authorList>
            <consortium name="WormBaseParasite"/>
        </authorList>
    </citation>
    <scope>IDENTIFICATION</scope>
</reference>
<accession>A0A914D8F2</accession>
<dbReference type="PANTHER" id="PTHR45875">
    <property type="entry name" value="METHYLTRANSFERASE N6AMT1"/>
    <property type="match status" value="1"/>
</dbReference>
<evidence type="ECO:0000256" key="1">
    <source>
        <dbReference type="ARBA" id="ARBA00004123"/>
    </source>
</evidence>
<dbReference type="InterPro" id="IPR052190">
    <property type="entry name" value="Euk-Arch_PrmC-MTase"/>
</dbReference>
<keyword evidence="18" id="KW-1185">Reference proteome</keyword>
<evidence type="ECO:0000313" key="19">
    <source>
        <dbReference type="WBParaSite" id="ACRNAN_scaffold208.g13438.t1"/>
    </source>
</evidence>
<evidence type="ECO:0000256" key="4">
    <source>
        <dbReference type="ARBA" id="ARBA00022679"/>
    </source>
</evidence>
<organism evidence="18 19">
    <name type="scientific">Acrobeloides nanus</name>
    <dbReference type="NCBI Taxonomy" id="290746"/>
    <lineage>
        <taxon>Eukaryota</taxon>
        <taxon>Metazoa</taxon>
        <taxon>Ecdysozoa</taxon>
        <taxon>Nematoda</taxon>
        <taxon>Chromadorea</taxon>
        <taxon>Rhabditida</taxon>
        <taxon>Tylenchina</taxon>
        <taxon>Cephalobomorpha</taxon>
        <taxon>Cephaloboidea</taxon>
        <taxon>Cephalobidae</taxon>
        <taxon>Acrobeloides</taxon>
    </lineage>
</organism>
<evidence type="ECO:0000256" key="15">
    <source>
        <dbReference type="ARBA" id="ARBA00093624"/>
    </source>
</evidence>
<dbReference type="GO" id="GO:0036009">
    <property type="term" value="F:protein-glutamine N-methyltransferase activity"/>
    <property type="evidence" value="ECO:0007669"/>
    <property type="project" value="UniProtKB-ARBA"/>
</dbReference>
<dbReference type="InterPro" id="IPR029063">
    <property type="entry name" value="SAM-dependent_MTases_sf"/>
</dbReference>
<proteinExistence type="inferred from homology"/>
<keyword evidence="4" id="KW-0808">Transferase</keyword>
<protein>
    <recommendedName>
        <fullName evidence="15">Methyltransferase HEMK2</fullName>
    </recommendedName>
    <alternativeName>
        <fullName evidence="14">HemK methyltransferase family member 2</fullName>
    </alternativeName>
    <alternativeName>
        <fullName evidence="12">Lysine N-methyltransferase 9</fullName>
    </alternativeName>
    <alternativeName>
        <fullName evidence="11">Methylarsonite methyltransferase N6AMT1</fullName>
    </alternativeName>
    <alternativeName>
        <fullName evidence="16">Methyltransferase N6AMT1</fullName>
    </alternativeName>
    <alternativeName>
        <fullName evidence="13">Protein N(5)-glutamine methyltransferase</fullName>
    </alternativeName>
</protein>
<comment type="subunit">
    <text evidence="10">Heterodimer; heterodimerization with TRMT112 is required for S-adenosyl-L-methionine-binding.</text>
</comment>
<keyword evidence="5" id="KW-0949">S-adenosyl-L-methionine</keyword>
<evidence type="ECO:0000256" key="6">
    <source>
        <dbReference type="ARBA" id="ARBA00023242"/>
    </source>
</evidence>
<dbReference type="PANTHER" id="PTHR45875:SF1">
    <property type="entry name" value="METHYLTRANSFERASE N6AMT1"/>
    <property type="match status" value="1"/>
</dbReference>
<evidence type="ECO:0000259" key="17">
    <source>
        <dbReference type="Pfam" id="PF05175"/>
    </source>
</evidence>
<dbReference type="InterPro" id="IPR007848">
    <property type="entry name" value="Small_mtfrase_dom"/>
</dbReference>
<evidence type="ECO:0000256" key="5">
    <source>
        <dbReference type="ARBA" id="ARBA00022691"/>
    </source>
</evidence>
<evidence type="ECO:0000256" key="16">
    <source>
        <dbReference type="ARBA" id="ARBA00093667"/>
    </source>
</evidence>
<keyword evidence="6" id="KW-0539">Nucleus</keyword>
<evidence type="ECO:0000313" key="18">
    <source>
        <dbReference type="Proteomes" id="UP000887540"/>
    </source>
</evidence>
<evidence type="ECO:0000256" key="14">
    <source>
        <dbReference type="ARBA" id="ARBA00083337"/>
    </source>
</evidence>
<feature type="domain" description="Methyltransferase small" evidence="17">
    <location>
        <begin position="41"/>
        <end position="182"/>
    </location>
</feature>
<sequence length="211" mass="23674">MLPTPDYKLEKEGDVYSPAEDTFLLLDAIEQEMKFLRSTVNPKIVVEVGSGSGVVTTFIQQLLADIPFISLATDLNFYATRCTKRTAEINKVSETVDVVQCDLVSAITKRLQGNVDLLVFNPPYVPTEELAQNQSELCFAGGETGRCVLDRLMPHIPNLLSSQGVFYVIALKQNNVPEMLKKYANFLTGSIVLERWCGIEYLYVLKFQRIL</sequence>
<evidence type="ECO:0000256" key="2">
    <source>
        <dbReference type="ARBA" id="ARBA00006149"/>
    </source>
</evidence>
<dbReference type="GO" id="GO:0032259">
    <property type="term" value="P:methylation"/>
    <property type="evidence" value="ECO:0007669"/>
    <property type="project" value="UniProtKB-KW"/>
</dbReference>
<dbReference type="GO" id="GO:0005634">
    <property type="term" value="C:nucleus"/>
    <property type="evidence" value="ECO:0007669"/>
    <property type="project" value="UniProtKB-SubCell"/>
</dbReference>
<dbReference type="GO" id="GO:0035657">
    <property type="term" value="C:eRF1 methyltransferase complex"/>
    <property type="evidence" value="ECO:0007669"/>
    <property type="project" value="TreeGrafter"/>
</dbReference>
<dbReference type="NCBIfam" id="TIGR00537">
    <property type="entry name" value="hemK_rel_arch"/>
    <property type="match status" value="1"/>
</dbReference>
<evidence type="ECO:0000256" key="13">
    <source>
        <dbReference type="ARBA" id="ARBA00080992"/>
    </source>
</evidence>
<comment type="similarity">
    <text evidence="2">Belongs to the eukaryotic/archaeal PrmC-related family.</text>
</comment>
<dbReference type="SUPFAM" id="SSF53335">
    <property type="entry name" value="S-adenosyl-L-methionine-dependent methyltransferases"/>
    <property type="match status" value="1"/>
</dbReference>
<evidence type="ECO:0000256" key="3">
    <source>
        <dbReference type="ARBA" id="ARBA00022603"/>
    </source>
</evidence>
<dbReference type="Pfam" id="PF05175">
    <property type="entry name" value="MTS"/>
    <property type="match status" value="1"/>
</dbReference>
<dbReference type="GO" id="GO:0003676">
    <property type="term" value="F:nucleic acid binding"/>
    <property type="evidence" value="ECO:0007669"/>
    <property type="project" value="InterPro"/>
</dbReference>
<evidence type="ECO:0000256" key="9">
    <source>
        <dbReference type="ARBA" id="ARBA00053180"/>
    </source>
</evidence>
<dbReference type="CDD" id="cd02440">
    <property type="entry name" value="AdoMet_MTases"/>
    <property type="match status" value="1"/>
</dbReference>
<comment type="catalytic activity">
    <reaction evidence="7">
        <text>L-lysyl-[histone] + S-adenosyl-L-methionine = N(6)-methyl-L-lysyl-[histone] + S-adenosyl-L-homocysteine + H(+)</text>
        <dbReference type="Rhea" id="RHEA:10024"/>
        <dbReference type="Rhea" id="RHEA-COMP:9845"/>
        <dbReference type="Rhea" id="RHEA-COMP:9846"/>
        <dbReference type="ChEBI" id="CHEBI:15378"/>
        <dbReference type="ChEBI" id="CHEBI:29969"/>
        <dbReference type="ChEBI" id="CHEBI:57856"/>
        <dbReference type="ChEBI" id="CHEBI:59789"/>
        <dbReference type="ChEBI" id="CHEBI:61929"/>
    </reaction>
    <physiologicalReaction direction="left-to-right" evidence="7">
        <dbReference type="Rhea" id="RHEA:10025"/>
    </physiologicalReaction>
</comment>
<dbReference type="FunFam" id="3.40.50.150:FF:000077">
    <property type="entry name" value="HemK methyltransferase family member 2"/>
    <property type="match status" value="1"/>
</dbReference>
<dbReference type="WBParaSite" id="ACRNAN_scaffold208.g13438.t1">
    <property type="protein sequence ID" value="ACRNAN_scaffold208.g13438.t1"/>
    <property type="gene ID" value="ACRNAN_scaffold208.g13438"/>
</dbReference>
<dbReference type="AlphaFoldDB" id="A0A914D8F2"/>
<comment type="subcellular location">
    <subcellularLocation>
        <location evidence="1">Nucleus</location>
    </subcellularLocation>
</comment>
<dbReference type="PROSITE" id="PS00092">
    <property type="entry name" value="N6_MTASE"/>
    <property type="match status" value="1"/>
</dbReference>
<evidence type="ECO:0000256" key="8">
    <source>
        <dbReference type="ARBA" id="ARBA00050903"/>
    </source>
</evidence>
<comment type="catalytic activity">
    <reaction evidence="8">
        <text>methylarsonous acid + S-adenosyl-L-methionine = dimethylarsinate + S-adenosyl-L-homocysteine + 2 H(+)</text>
        <dbReference type="Rhea" id="RHEA:11684"/>
        <dbReference type="ChEBI" id="CHEBI:15378"/>
        <dbReference type="ChEBI" id="CHEBI:16223"/>
        <dbReference type="ChEBI" id="CHEBI:17826"/>
        <dbReference type="ChEBI" id="CHEBI:57856"/>
        <dbReference type="ChEBI" id="CHEBI:59789"/>
    </reaction>
</comment>
<evidence type="ECO:0000256" key="7">
    <source>
        <dbReference type="ARBA" id="ARBA00048619"/>
    </source>
</evidence>
<evidence type="ECO:0000256" key="10">
    <source>
        <dbReference type="ARBA" id="ARBA00062344"/>
    </source>
</evidence>
<dbReference type="InterPro" id="IPR002052">
    <property type="entry name" value="DNA_methylase_N6_adenine_CS"/>
</dbReference>
<dbReference type="Gene3D" id="3.40.50.150">
    <property type="entry name" value="Vaccinia Virus protein VP39"/>
    <property type="match status" value="1"/>
</dbReference>
<comment type="function">
    <text evidence="9">Methyltransferase that can methylate proteins and, to a lower extent, arsenic. Catalytic subunit of a heterodimer with TRMT112, which monomethylates 'Lys-12' of histone H4 (H4K12me1), a modification present at the promoters of numerous genes encoding cell cycle regulators. Catalytic subunit of a heterodimer with TRMT112, which catalyzes N5-methylation of Glu residue of proteins with a Gly-Gln-Xaa-Xaa-Xaa-Arg motif. Methylates ETF1 on 'Gln-185'; ETF1 needs to be complexed to ERF3 in its GTP-bound form to be efficiently methylated. May also play a role in the modulation of arsenic-induced toxicity by mediating the conversion of monomethylarsonous acid (3+) into the less toxic dimethylarsonic acid. It however only plays a limited role in arsenic metabolism compared with AS3MT.</text>
</comment>
<dbReference type="InterPro" id="IPR004557">
    <property type="entry name" value="PrmC-related"/>
</dbReference>
<dbReference type="Proteomes" id="UP000887540">
    <property type="component" value="Unplaced"/>
</dbReference>
<evidence type="ECO:0000256" key="12">
    <source>
        <dbReference type="ARBA" id="ARBA00076540"/>
    </source>
</evidence>
<name>A0A914D8F2_9BILA</name>
<keyword evidence="3" id="KW-0489">Methyltransferase</keyword>
<evidence type="ECO:0000256" key="11">
    <source>
        <dbReference type="ARBA" id="ARBA00075330"/>
    </source>
</evidence>